<evidence type="ECO:0000313" key="2">
    <source>
        <dbReference type="EMBL" id="SVE11505.1"/>
    </source>
</evidence>
<sequence>NPQARVVVHCHMGINRAPSMAYAALMRLGLGIEEGLDAIRDARPIAAIQYADSAIDWIADRDGWDEAGRTDAQRRASAWRRDNPIDVGWVISNIREEEIDEIYGIAEEHSQTTDGSEIDWDAELEQLPQDQIAFDLAYQTAKDLVGQWYDLRAGDGIGFDEMPDELQLDPDDKIGRIVVDLIAQGICRAIGVDHNGLADDQATELTKEILGCITQGVSIGLGAVHDDGGGGPS</sequence>
<dbReference type="SUPFAM" id="SSF52799">
    <property type="entry name" value="(Phosphotyrosine protein) phosphatases II"/>
    <property type="match status" value="1"/>
</dbReference>
<accession>A0A383AWE6</accession>
<proteinExistence type="predicted"/>
<dbReference type="InterPro" id="IPR029021">
    <property type="entry name" value="Prot-tyrosine_phosphatase-like"/>
</dbReference>
<dbReference type="Gene3D" id="3.90.190.10">
    <property type="entry name" value="Protein tyrosine phosphatase superfamily"/>
    <property type="match status" value="1"/>
</dbReference>
<protein>
    <recommendedName>
        <fullName evidence="1">Tyrosine specific protein phosphatases domain-containing protein</fullName>
    </recommendedName>
</protein>
<evidence type="ECO:0000259" key="1">
    <source>
        <dbReference type="PROSITE" id="PS50056"/>
    </source>
</evidence>
<feature type="domain" description="Tyrosine specific protein phosphatases" evidence="1">
    <location>
        <begin position="1"/>
        <end position="44"/>
    </location>
</feature>
<dbReference type="AlphaFoldDB" id="A0A383AWE6"/>
<gene>
    <name evidence="2" type="ORF">METZ01_LOCUS464359</name>
</gene>
<feature type="non-terminal residue" evidence="2">
    <location>
        <position position="1"/>
    </location>
</feature>
<organism evidence="2">
    <name type="scientific">marine metagenome</name>
    <dbReference type="NCBI Taxonomy" id="408172"/>
    <lineage>
        <taxon>unclassified sequences</taxon>
        <taxon>metagenomes</taxon>
        <taxon>ecological metagenomes</taxon>
    </lineage>
</organism>
<reference evidence="2" key="1">
    <citation type="submission" date="2018-05" db="EMBL/GenBank/DDBJ databases">
        <authorList>
            <person name="Lanie J.A."/>
            <person name="Ng W.-L."/>
            <person name="Kazmierczak K.M."/>
            <person name="Andrzejewski T.M."/>
            <person name="Davidsen T.M."/>
            <person name="Wayne K.J."/>
            <person name="Tettelin H."/>
            <person name="Glass J.I."/>
            <person name="Rusch D."/>
            <person name="Podicherti R."/>
            <person name="Tsui H.-C.T."/>
            <person name="Winkler M.E."/>
        </authorList>
    </citation>
    <scope>NUCLEOTIDE SEQUENCE</scope>
</reference>
<name>A0A383AWE6_9ZZZZ</name>
<dbReference type="PROSITE" id="PS50056">
    <property type="entry name" value="TYR_PHOSPHATASE_2"/>
    <property type="match status" value="1"/>
</dbReference>
<dbReference type="EMBL" id="UINC01195095">
    <property type="protein sequence ID" value="SVE11505.1"/>
    <property type="molecule type" value="Genomic_DNA"/>
</dbReference>
<dbReference type="InterPro" id="IPR000387">
    <property type="entry name" value="Tyr_Pase_dom"/>
</dbReference>